<dbReference type="EMBL" id="CP003390">
    <property type="protein sequence ID" value="AFI83619.1"/>
    <property type="molecule type" value="Genomic_DNA"/>
</dbReference>
<reference evidence="1 2" key="2">
    <citation type="journal article" date="2013" name="Int. J. Syst. Evol. Microbiol.">
        <title>Methylophaga nitratireducenticrescens sp. nov. and Methylophaga frappieri sp. nov., isolated from the biofilm of the methanol-fed denitrification system treating the seawater at the Montreal Biodome.</title>
        <authorList>
            <person name="Villeneuve C."/>
            <person name="Martineau C."/>
            <person name="Mauffrey F."/>
            <person name="Villemur R."/>
        </authorList>
    </citation>
    <scope>NUCLEOTIDE SEQUENCE [LARGE SCALE GENOMIC DNA]</scope>
    <source>
        <strain evidence="1 2">JAM1</strain>
    </source>
</reference>
<dbReference type="KEGG" id="mej:Q7A_774"/>
<accession>I1XGV0</accession>
<evidence type="ECO:0000313" key="2">
    <source>
        <dbReference type="Proteomes" id="UP000009144"/>
    </source>
</evidence>
<organism evidence="1 2">
    <name type="scientific">Methylophaga nitratireducenticrescens</name>
    <dbReference type="NCBI Taxonomy" id="754476"/>
    <lineage>
        <taxon>Bacteria</taxon>
        <taxon>Pseudomonadati</taxon>
        <taxon>Pseudomonadota</taxon>
        <taxon>Gammaproteobacteria</taxon>
        <taxon>Thiotrichales</taxon>
        <taxon>Piscirickettsiaceae</taxon>
        <taxon>Methylophaga</taxon>
    </lineage>
</organism>
<dbReference type="STRING" id="754476.Q7A_774"/>
<name>I1XGV0_METNJ</name>
<sequence>MLKLFLSVMFFSLCTLGVANGSDIRKQNLGNVEGVLGTAHGHLKDGQVYFQTDENLYRMFLAAYTNSGGFNSDMPLQVNLTGVNSSLCPTYFLDKNYSYDEMKQFAQKYSGSKVRLIDVHQVYLKNKRLQCTFTEFEMLATRQELAEKREKKEQKVVQERESFNFEGDLEVQVPYVTLKLDGVLTPRVTDGGITTEQLHQYCGNAISYTRLMKREKLLEIRQDLKQSGGKAKLNKLKIVGRECTVEEVVPIF</sequence>
<protein>
    <submittedName>
        <fullName evidence="1">Uncharacterized protein</fullName>
    </submittedName>
</protein>
<dbReference type="AlphaFoldDB" id="I1XGV0"/>
<keyword evidence="2" id="KW-1185">Reference proteome</keyword>
<dbReference type="HOGENOM" id="CLU_1101845_0_0_6"/>
<proteinExistence type="predicted"/>
<gene>
    <name evidence="1" type="ordered locus">Q7A_774</name>
</gene>
<dbReference type="Proteomes" id="UP000009144">
    <property type="component" value="Chromosome"/>
</dbReference>
<reference evidence="1 2" key="1">
    <citation type="journal article" date="2012" name="J. Bacteriol.">
        <title>Complete genome sequences of Methylophaga sp. strain JAM1 and Methylophaga sp. strain JAM7.</title>
        <authorList>
            <person name="Villeneuve C."/>
            <person name="Martineau C."/>
            <person name="Mauffrey F."/>
            <person name="Villemur R."/>
        </authorList>
    </citation>
    <scope>NUCLEOTIDE SEQUENCE [LARGE SCALE GENOMIC DNA]</scope>
    <source>
        <strain evidence="1 2">JAM1</strain>
    </source>
</reference>
<dbReference type="RefSeq" id="WP_014705994.1">
    <property type="nucleotide sequence ID" value="NC_017857.3"/>
</dbReference>
<evidence type="ECO:0000313" key="1">
    <source>
        <dbReference type="EMBL" id="AFI83619.1"/>
    </source>
</evidence>
<dbReference type="PATRIC" id="fig|754476.3.peg.763"/>